<dbReference type="GO" id="GO:0005975">
    <property type="term" value="P:carbohydrate metabolic process"/>
    <property type="evidence" value="ECO:0007669"/>
    <property type="project" value="InterPro"/>
</dbReference>
<feature type="domain" description="GH16" evidence="6">
    <location>
        <begin position="131"/>
        <end position="399"/>
    </location>
</feature>
<evidence type="ECO:0000256" key="4">
    <source>
        <dbReference type="ARBA" id="ARBA00023295"/>
    </source>
</evidence>
<dbReference type="InterPro" id="IPR000757">
    <property type="entry name" value="Beta-glucanase-like"/>
</dbReference>
<dbReference type="PANTHER" id="PTHR10963">
    <property type="entry name" value="GLYCOSYL HYDROLASE-RELATED"/>
    <property type="match status" value="1"/>
</dbReference>
<organism evidence="7 8">
    <name type="scientific">Flavobacterium faecale</name>
    <dbReference type="NCBI Taxonomy" id="1355330"/>
    <lineage>
        <taxon>Bacteria</taxon>
        <taxon>Pseudomonadati</taxon>
        <taxon>Bacteroidota</taxon>
        <taxon>Flavobacteriia</taxon>
        <taxon>Flavobacteriales</taxon>
        <taxon>Flavobacteriaceae</taxon>
        <taxon>Flavobacterium</taxon>
    </lineage>
</organism>
<proteinExistence type="inferred from homology"/>
<dbReference type="SUPFAM" id="SSF49899">
    <property type="entry name" value="Concanavalin A-like lectins/glucanases"/>
    <property type="match status" value="1"/>
</dbReference>
<reference evidence="7 8" key="1">
    <citation type="submission" date="2017-04" db="EMBL/GenBank/DDBJ databases">
        <title>Compelte genome sequence of WV33.</title>
        <authorList>
            <person name="Lee P.C."/>
        </authorList>
    </citation>
    <scope>NUCLEOTIDE SEQUENCE [LARGE SCALE GENOMIC DNA]</scope>
    <source>
        <strain evidence="7 8">WV33</strain>
    </source>
</reference>
<comment type="similarity">
    <text evidence="1">Belongs to the glycosyl hydrolase 16 family.</text>
</comment>
<evidence type="ECO:0000313" key="7">
    <source>
        <dbReference type="EMBL" id="AWG22687.1"/>
    </source>
</evidence>
<dbReference type="AlphaFoldDB" id="A0A2S1LG26"/>
<dbReference type="Pfam" id="PF00722">
    <property type="entry name" value="Glyco_hydro_16"/>
    <property type="match status" value="1"/>
</dbReference>
<evidence type="ECO:0000256" key="3">
    <source>
        <dbReference type="ARBA" id="ARBA00022801"/>
    </source>
</evidence>
<dbReference type="Proteomes" id="UP000244527">
    <property type="component" value="Chromosome"/>
</dbReference>
<evidence type="ECO:0000256" key="2">
    <source>
        <dbReference type="ARBA" id="ARBA00022729"/>
    </source>
</evidence>
<keyword evidence="4" id="KW-0326">Glycosidase</keyword>
<protein>
    <recommendedName>
        <fullName evidence="6">GH16 domain-containing protein</fullName>
    </recommendedName>
</protein>
<feature type="signal peptide" evidence="5">
    <location>
        <begin position="1"/>
        <end position="17"/>
    </location>
</feature>
<dbReference type="PANTHER" id="PTHR10963:SF55">
    <property type="entry name" value="GLYCOSIDE HYDROLASE FAMILY 16 PROTEIN"/>
    <property type="match status" value="1"/>
</dbReference>
<keyword evidence="3" id="KW-0378">Hydrolase</keyword>
<dbReference type="InterPro" id="IPR016287">
    <property type="entry name" value="Beta_agarase"/>
</dbReference>
<dbReference type="OrthoDB" id="9809583at2"/>
<evidence type="ECO:0000256" key="1">
    <source>
        <dbReference type="ARBA" id="ARBA00006865"/>
    </source>
</evidence>
<name>A0A2S1LG26_9FLAO</name>
<dbReference type="KEGG" id="ffa:FFWV33_14705"/>
<evidence type="ECO:0000259" key="6">
    <source>
        <dbReference type="PROSITE" id="PS51762"/>
    </source>
</evidence>
<evidence type="ECO:0000256" key="5">
    <source>
        <dbReference type="SAM" id="SignalP"/>
    </source>
</evidence>
<dbReference type="PROSITE" id="PS51257">
    <property type="entry name" value="PROKAR_LIPOPROTEIN"/>
    <property type="match status" value="1"/>
</dbReference>
<accession>A0A2S1LG26</accession>
<dbReference type="EMBL" id="CP020918">
    <property type="protein sequence ID" value="AWG22687.1"/>
    <property type="molecule type" value="Genomic_DNA"/>
</dbReference>
<gene>
    <name evidence="7" type="ORF">FFWV33_14705</name>
</gene>
<evidence type="ECO:0000313" key="8">
    <source>
        <dbReference type="Proteomes" id="UP000244527"/>
    </source>
</evidence>
<dbReference type="Gene3D" id="2.60.120.200">
    <property type="match status" value="1"/>
</dbReference>
<dbReference type="CDD" id="cd02178">
    <property type="entry name" value="GH16_beta_agarase"/>
    <property type="match status" value="1"/>
</dbReference>
<dbReference type="PROSITE" id="PS51762">
    <property type="entry name" value="GH16_2"/>
    <property type="match status" value="1"/>
</dbReference>
<dbReference type="InterPro" id="IPR050546">
    <property type="entry name" value="Glycosyl_Hydrlase_16"/>
</dbReference>
<feature type="chain" id="PRO_5015658835" description="GH16 domain-containing protein" evidence="5">
    <location>
        <begin position="18"/>
        <end position="399"/>
    </location>
</feature>
<keyword evidence="2 5" id="KW-0732">Signal</keyword>
<dbReference type="RefSeq" id="WP_108741605.1">
    <property type="nucleotide sequence ID" value="NZ_CP020918.1"/>
</dbReference>
<dbReference type="InterPro" id="IPR013320">
    <property type="entry name" value="ConA-like_dom_sf"/>
</dbReference>
<keyword evidence="8" id="KW-1185">Reference proteome</keyword>
<sequence length="399" mass="44556">MKFFKTLMFITFSIVIAAACTKDEAPAPTPKATSISTKTPVGATLYSEIETGGTITLGNDNLTITERGICWGETTNPTTATNKKITTSNSNTFDLTLTGLKENQIYYLKAYFVAGSVTFYGDQKQLTTAKKPSEVSFLPSAGNNKSWVIQPVFSNEFNYDGKTADFTTNWQDRFFNGWTGALPTVYSASQSTITGGELVYKATIEKKSTGDIIRTGIVTSKTKVGYPMYMEARVKISESSLASAVWMLSEDSTQEIDNLEAYGDKTNDYYSKRLHLSHHVFIRTPFQDYQPSGLETYYADGKGTQWANDYHNYGVLWLDPFTLKYYVDGVLVRTTPINQIDPNNYAGGTGLTKDMYLIISAASQPWRQSQGINYFTDPSVLDDARSTMRVDWIRVYKPE</sequence>
<dbReference type="GO" id="GO:0033916">
    <property type="term" value="F:beta-agarase activity"/>
    <property type="evidence" value="ECO:0007669"/>
    <property type="project" value="InterPro"/>
</dbReference>